<gene>
    <name evidence="1" type="ORF">K488DRAFT_55197</name>
</gene>
<keyword evidence="2" id="KW-1185">Reference proteome</keyword>
<dbReference type="EMBL" id="MU273646">
    <property type="protein sequence ID" value="KAI0029981.1"/>
    <property type="molecule type" value="Genomic_DNA"/>
</dbReference>
<sequence>MTLSTLCSTLIMDIGDVLFTWSPVTTTSIKPRQLKAILNSPTWHTYECGRLDEEECYKRVGVNFSLDPAEIRQAFQDARDSMKADNHLISFLRELKAQSGGQLRIFAMSNISAPDYEILKTKDADWSIFEHIFTSAAAGARKPSRSFYRHVLAKSGTDPATTVFVDDKPENVLAARAVGLNAIVFDDLARVQRALRNYVGNPAARARVYLNERAGKHNSVTDTGITVDDNFCQLLIFEATRDPSLVNYQEPLHKWNYFKNPVQSEGIFPCDLDTTSIGMTVTNPQSDALEHVLNEMLQYRDEEDIVMTYFDWERPRTDPVVCVNVLTLFYSQGRGADLVQTLDYVHDVLLHRAYQDGTRYYVLAESFLFFTARLLQSTTDPDLHARLGPLLVERLQERVGASGDALALAMRVLACAVVGIRDVVDARVLRMMQEEDGGWPVGWFCRNGKTGIKIGNRGYTTALAMNALIMAEGPLPLPASLPPAYATPNLRISTAAALSLNLSPTYSSPPSPEPTNSPILISRPKSPFSRRLGHRRLSSVSEIAKSMLTTILAWEGSRSRKGKLDTMEGDNLMCASP</sequence>
<dbReference type="Proteomes" id="UP000814128">
    <property type="component" value="Unassembled WGS sequence"/>
</dbReference>
<protein>
    <submittedName>
        <fullName evidence="1">Haloacid dehalogenase-like hydrolase-domain-containing protein</fullName>
    </submittedName>
</protein>
<accession>A0ACB8QDT6</accession>
<comment type="caution">
    <text evidence="1">The sequence shown here is derived from an EMBL/GenBank/DDBJ whole genome shotgun (WGS) entry which is preliminary data.</text>
</comment>
<evidence type="ECO:0000313" key="2">
    <source>
        <dbReference type="Proteomes" id="UP000814128"/>
    </source>
</evidence>
<evidence type="ECO:0000313" key="1">
    <source>
        <dbReference type="EMBL" id="KAI0029981.1"/>
    </source>
</evidence>
<reference evidence="1" key="2">
    <citation type="journal article" date="2022" name="New Phytol.">
        <title>Evolutionary transition to the ectomycorrhizal habit in the genomes of a hyperdiverse lineage of mushroom-forming fungi.</title>
        <authorList>
            <person name="Looney B."/>
            <person name="Miyauchi S."/>
            <person name="Morin E."/>
            <person name="Drula E."/>
            <person name="Courty P.E."/>
            <person name="Kohler A."/>
            <person name="Kuo A."/>
            <person name="LaButti K."/>
            <person name="Pangilinan J."/>
            <person name="Lipzen A."/>
            <person name="Riley R."/>
            <person name="Andreopoulos W."/>
            <person name="He G."/>
            <person name="Johnson J."/>
            <person name="Nolan M."/>
            <person name="Tritt A."/>
            <person name="Barry K.W."/>
            <person name="Grigoriev I.V."/>
            <person name="Nagy L.G."/>
            <person name="Hibbett D."/>
            <person name="Henrissat B."/>
            <person name="Matheny P.B."/>
            <person name="Labbe J."/>
            <person name="Martin F.M."/>
        </authorList>
    </citation>
    <scope>NUCLEOTIDE SEQUENCE</scope>
    <source>
        <strain evidence="1">EC-137</strain>
    </source>
</reference>
<name>A0ACB8QDT6_9AGAM</name>
<reference evidence="1" key="1">
    <citation type="submission" date="2021-02" db="EMBL/GenBank/DDBJ databases">
        <authorList>
            <consortium name="DOE Joint Genome Institute"/>
            <person name="Ahrendt S."/>
            <person name="Looney B.P."/>
            <person name="Miyauchi S."/>
            <person name="Morin E."/>
            <person name="Drula E."/>
            <person name="Courty P.E."/>
            <person name="Chicoki N."/>
            <person name="Fauchery L."/>
            <person name="Kohler A."/>
            <person name="Kuo A."/>
            <person name="Labutti K."/>
            <person name="Pangilinan J."/>
            <person name="Lipzen A."/>
            <person name="Riley R."/>
            <person name="Andreopoulos W."/>
            <person name="He G."/>
            <person name="Johnson J."/>
            <person name="Barry K.W."/>
            <person name="Grigoriev I.V."/>
            <person name="Nagy L."/>
            <person name="Hibbett D."/>
            <person name="Henrissat B."/>
            <person name="Matheny P.B."/>
            <person name="Labbe J."/>
            <person name="Martin F."/>
        </authorList>
    </citation>
    <scope>NUCLEOTIDE SEQUENCE</scope>
    <source>
        <strain evidence="1">EC-137</strain>
    </source>
</reference>
<proteinExistence type="predicted"/>
<organism evidence="1 2">
    <name type="scientific">Vararia minispora EC-137</name>
    <dbReference type="NCBI Taxonomy" id="1314806"/>
    <lineage>
        <taxon>Eukaryota</taxon>
        <taxon>Fungi</taxon>
        <taxon>Dikarya</taxon>
        <taxon>Basidiomycota</taxon>
        <taxon>Agaricomycotina</taxon>
        <taxon>Agaricomycetes</taxon>
        <taxon>Russulales</taxon>
        <taxon>Lachnocladiaceae</taxon>
        <taxon>Vararia</taxon>
    </lineage>
</organism>